<protein>
    <submittedName>
        <fullName evidence="2">Uncharacterized protein</fullName>
    </submittedName>
</protein>
<evidence type="ECO:0000256" key="1">
    <source>
        <dbReference type="SAM" id="MobiDB-lite"/>
    </source>
</evidence>
<comment type="caution">
    <text evidence="2">The sequence shown here is derived from an EMBL/GenBank/DDBJ whole genome shotgun (WGS) entry which is preliminary data.</text>
</comment>
<sequence>MTDKAKSDTEAAPYQYMQNKTQITKVMTLCAVARPRNGWNGKIGIWPVIDEYVTKKWRQHRLVRQKPSSVNRPRHFQTRLVGNRRAAQNIRDSSRTRGRKAAGPPRSSWERAGGKRACRRSAAKERRESASAS</sequence>
<feature type="compositionally biased region" description="Basic and acidic residues" evidence="1">
    <location>
        <begin position="122"/>
        <end position="133"/>
    </location>
</feature>
<name>A0AAV2Z2S6_9STRA</name>
<dbReference type="EMBL" id="DAKRPA010000078">
    <property type="protein sequence ID" value="DAZ99698.1"/>
    <property type="molecule type" value="Genomic_DNA"/>
</dbReference>
<keyword evidence="3" id="KW-1185">Reference proteome</keyword>
<dbReference type="Proteomes" id="UP001146120">
    <property type="component" value="Unassembled WGS sequence"/>
</dbReference>
<evidence type="ECO:0000313" key="2">
    <source>
        <dbReference type="EMBL" id="DAZ99698.1"/>
    </source>
</evidence>
<gene>
    <name evidence="2" type="ORF">N0F65_000876</name>
</gene>
<feature type="region of interest" description="Disordered" evidence="1">
    <location>
        <begin position="62"/>
        <end position="133"/>
    </location>
</feature>
<proteinExistence type="predicted"/>
<reference evidence="2" key="1">
    <citation type="submission" date="2022-11" db="EMBL/GenBank/DDBJ databases">
        <authorList>
            <person name="Morgan W.R."/>
            <person name="Tartar A."/>
        </authorList>
    </citation>
    <scope>NUCLEOTIDE SEQUENCE</scope>
    <source>
        <strain evidence="2">ARSEF 373</strain>
    </source>
</reference>
<accession>A0AAV2Z2S6</accession>
<dbReference type="AlphaFoldDB" id="A0AAV2Z2S6"/>
<reference evidence="2" key="2">
    <citation type="journal article" date="2023" name="Microbiol Resour">
        <title>Decontamination and Annotation of the Draft Genome Sequence of the Oomycete Lagenidium giganteum ARSEF 373.</title>
        <authorList>
            <person name="Morgan W.R."/>
            <person name="Tartar A."/>
        </authorList>
    </citation>
    <scope>NUCLEOTIDE SEQUENCE</scope>
    <source>
        <strain evidence="2">ARSEF 373</strain>
    </source>
</reference>
<evidence type="ECO:0000313" key="3">
    <source>
        <dbReference type="Proteomes" id="UP001146120"/>
    </source>
</evidence>
<organism evidence="2 3">
    <name type="scientific">Lagenidium giganteum</name>
    <dbReference type="NCBI Taxonomy" id="4803"/>
    <lineage>
        <taxon>Eukaryota</taxon>
        <taxon>Sar</taxon>
        <taxon>Stramenopiles</taxon>
        <taxon>Oomycota</taxon>
        <taxon>Peronosporomycetes</taxon>
        <taxon>Pythiales</taxon>
        <taxon>Pythiaceae</taxon>
    </lineage>
</organism>